<keyword evidence="1" id="KW-0472">Membrane</keyword>
<evidence type="ECO:0000313" key="3">
    <source>
        <dbReference type="Proteomes" id="UP000070065"/>
    </source>
</evidence>
<comment type="caution">
    <text evidence="2">The sequence shown here is derived from an EMBL/GenBank/DDBJ whole genome shotgun (WGS) entry which is preliminary data.</text>
</comment>
<feature type="transmembrane region" description="Helical" evidence="1">
    <location>
        <begin position="102"/>
        <end position="121"/>
    </location>
</feature>
<feature type="transmembrane region" description="Helical" evidence="1">
    <location>
        <begin position="29"/>
        <end position="48"/>
    </location>
</feature>
<gene>
    <name evidence="2" type="ORF">HMPREF3228_00054</name>
</gene>
<dbReference type="AlphaFoldDB" id="A0A133S3P6"/>
<keyword evidence="1" id="KW-1133">Transmembrane helix</keyword>
<sequence>MFFVRDVRCQYQITQVPKKEIGDKQMKKLLGIVFLVAAATVVYFGSVGWPSLDINLWSLIPVGLFLFFTLENLLKKDYKASLMCLIIAFIIANAILDLLPISSGLVIGAGVLACVGIGYLFPDKESK</sequence>
<protein>
    <submittedName>
        <fullName evidence="2">Uncharacterized protein</fullName>
    </submittedName>
</protein>
<name>A0A133S3P6_STRMT</name>
<feature type="transmembrane region" description="Helical" evidence="1">
    <location>
        <begin position="54"/>
        <end position="73"/>
    </location>
</feature>
<keyword evidence="1" id="KW-0812">Transmembrane</keyword>
<reference evidence="2 3" key="1">
    <citation type="submission" date="2016-01" db="EMBL/GenBank/DDBJ databases">
        <authorList>
            <person name="Oliw E.H."/>
        </authorList>
    </citation>
    <scope>NUCLEOTIDE SEQUENCE [LARGE SCALE GENOMIC DNA]</scope>
    <source>
        <strain evidence="2 3">CMW7705B</strain>
    </source>
</reference>
<dbReference type="PATRIC" id="fig|28037.231.peg.54"/>
<organism evidence="2 3">
    <name type="scientific">Streptococcus mitis</name>
    <dbReference type="NCBI Taxonomy" id="28037"/>
    <lineage>
        <taxon>Bacteria</taxon>
        <taxon>Bacillati</taxon>
        <taxon>Bacillota</taxon>
        <taxon>Bacilli</taxon>
        <taxon>Lactobacillales</taxon>
        <taxon>Streptococcaceae</taxon>
        <taxon>Streptococcus</taxon>
        <taxon>Streptococcus mitis group</taxon>
    </lineage>
</organism>
<feature type="transmembrane region" description="Helical" evidence="1">
    <location>
        <begin position="80"/>
        <end position="96"/>
    </location>
</feature>
<evidence type="ECO:0000256" key="1">
    <source>
        <dbReference type="SAM" id="Phobius"/>
    </source>
</evidence>
<proteinExistence type="predicted"/>
<accession>A0A133S3P6</accession>
<dbReference type="EMBL" id="LRQR01000003">
    <property type="protein sequence ID" value="KXA63144.1"/>
    <property type="molecule type" value="Genomic_DNA"/>
</dbReference>
<evidence type="ECO:0000313" key="2">
    <source>
        <dbReference type="EMBL" id="KXA63144.1"/>
    </source>
</evidence>
<dbReference type="Proteomes" id="UP000070065">
    <property type="component" value="Unassembled WGS sequence"/>
</dbReference>